<dbReference type="Proteomes" id="UP000324222">
    <property type="component" value="Unassembled WGS sequence"/>
</dbReference>
<organism evidence="1 2">
    <name type="scientific">Portunus trituberculatus</name>
    <name type="common">Swimming crab</name>
    <name type="synonym">Neptunus trituberculatus</name>
    <dbReference type="NCBI Taxonomy" id="210409"/>
    <lineage>
        <taxon>Eukaryota</taxon>
        <taxon>Metazoa</taxon>
        <taxon>Ecdysozoa</taxon>
        <taxon>Arthropoda</taxon>
        <taxon>Crustacea</taxon>
        <taxon>Multicrustacea</taxon>
        <taxon>Malacostraca</taxon>
        <taxon>Eumalacostraca</taxon>
        <taxon>Eucarida</taxon>
        <taxon>Decapoda</taxon>
        <taxon>Pleocyemata</taxon>
        <taxon>Brachyura</taxon>
        <taxon>Eubrachyura</taxon>
        <taxon>Portunoidea</taxon>
        <taxon>Portunidae</taxon>
        <taxon>Portuninae</taxon>
        <taxon>Portunus</taxon>
    </lineage>
</organism>
<keyword evidence="2" id="KW-1185">Reference proteome</keyword>
<protein>
    <submittedName>
        <fullName evidence="1">Uncharacterized protein</fullName>
    </submittedName>
</protein>
<name>A0A5B7DXX4_PORTR</name>
<dbReference type="AlphaFoldDB" id="A0A5B7DXX4"/>
<proteinExistence type="predicted"/>
<dbReference type="EMBL" id="VSRR010001517">
    <property type="protein sequence ID" value="MPC25846.1"/>
    <property type="molecule type" value="Genomic_DNA"/>
</dbReference>
<sequence length="143" mass="15585">MGVGAPVGAMYTPPGIPNIPGEGWGWAGNQLVLMWNWKQWKEWSELWGVPEILRKDLIHLMVQQSSRRHSPNPNKSCVALEDADVAEEEEVVAVAFLTPVLGEGEELLLPGAFGRGLGEALVPRLLELLTNAELDAASICTMT</sequence>
<accession>A0A5B7DXX4</accession>
<reference evidence="1 2" key="1">
    <citation type="submission" date="2019-05" db="EMBL/GenBank/DDBJ databases">
        <title>Another draft genome of Portunus trituberculatus and its Hox gene families provides insights of decapod evolution.</title>
        <authorList>
            <person name="Jeong J.-H."/>
            <person name="Song I."/>
            <person name="Kim S."/>
            <person name="Choi T."/>
            <person name="Kim D."/>
            <person name="Ryu S."/>
            <person name="Kim W."/>
        </authorList>
    </citation>
    <scope>NUCLEOTIDE SEQUENCE [LARGE SCALE GENOMIC DNA]</scope>
    <source>
        <tissue evidence="1">Muscle</tissue>
    </source>
</reference>
<evidence type="ECO:0000313" key="2">
    <source>
        <dbReference type="Proteomes" id="UP000324222"/>
    </source>
</evidence>
<gene>
    <name evidence="1" type="ORF">E2C01_018969</name>
</gene>
<comment type="caution">
    <text evidence="1">The sequence shown here is derived from an EMBL/GenBank/DDBJ whole genome shotgun (WGS) entry which is preliminary data.</text>
</comment>
<evidence type="ECO:0000313" key="1">
    <source>
        <dbReference type="EMBL" id="MPC25846.1"/>
    </source>
</evidence>